<sequence length="319" mass="37238">MYLNLNLLTNFEIKYLITRHISEINAFSILSDNEVCLYERAIYHNYYKNLVKQLLEFNEIDTDQLNDVAYNNLLNDVKTQNLNYLNLNFDTVSQYESILYNNNHYFNLPNFNIPGASLNSVTGLFEDLNCDIDILRDIPNNENNISNFFIQKNYVNLEAINSFQMDRTEVPSFLDNILRSLASNSSDGFSFIKENPCELINLSNDMTLAIKNNLNLELCFRQAYSNLEYIFLQKNQFSFLKIPNPLLSSTFQDLEDKVIICNSEILNLLQDITNIFLQEDLFIIRESKIKFFIKFSSEINVNILSFAYDLSPEILNLLL</sequence>
<organism evidence="1">
    <name type="scientific">Thraustotheca clavata</name>
    <dbReference type="NCBI Taxonomy" id="74557"/>
    <lineage>
        <taxon>Eukaryota</taxon>
        <taxon>Sar</taxon>
        <taxon>Stramenopiles</taxon>
        <taxon>Oomycota</taxon>
        <taxon>Saprolegniomycetes</taxon>
        <taxon>Saprolegniales</taxon>
        <taxon>Achlyaceae</taxon>
        <taxon>Thraustotheca</taxon>
    </lineage>
</organism>
<name>S5TQ67_9STRA</name>
<keyword evidence="1" id="KW-0496">Mitochondrion</keyword>
<protein>
    <submittedName>
        <fullName evidence="1">Uncharacterized protein</fullName>
    </submittedName>
</protein>
<reference evidence="1" key="2">
    <citation type="journal article" date="2014" name="J. Eukaryot. Microbiol.">
        <title>Mitochondrial Genome Sequences and Comparative Genomics of Achlya hypogyna and Thraustotheca clavata.</title>
        <authorList>
            <person name="O'Brien M.A."/>
            <person name="Misner I."/>
            <person name="Lane C.E."/>
        </authorList>
    </citation>
    <scope>NUCLEOTIDE SEQUENCE</scope>
</reference>
<dbReference type="AlphaFoldDB" id="S5TQ67"/>
<dbReference type="EMBL" id="KF226725">
    <property type="protein sequence ID" value="AGS55509.1"/>
    <property type="molecule type" value="Genomic_DNA"/>
</dbReference>
<reference evidence="1" key="1">
    <citation type="submission" date="2013-06" db="EMBL/GenBank/DDBJ databases">
        <authorList>
            <person name="O'Brian M.A."/>
            <person name="Misner I."/>
            <person name="Lane C.E."/>
        </authorList>
    </citation>
    <scope>NUCLEOTIDE SEQUENCE</scope>
</reference>
<dbReference type="RefSeq" id="YP_008475417.1">
    <property type="nucleotide sequence ID" value="NC_022179.1"/>
</dbReference>
<dbReference type="EMBL" id="KF226725">
    <property type="protein sequence ID" value="AGS55508.1"/>
    <property type="molecule type" value="Genomic_DNA"/>
</dbReference>
<dbReference type="RefSeq" id="YP_008475386.1">
    <property type="nucleotide sequence ID" value="NC_022179.1"/>
</dbReference>
<dbReference type="GeneID" id="16695867"/>
<proteinExistence type="predicted"/>
<accession>S5TQ67</accession>
<dbReference type="GeneID" id="16695833"/>
<geneLocation type="mitochondrion" evidence="1"/>
<evidence type="ECO:0000313" key="1">
    <source>
        <dbReference type="EMBL" id="AGS55509.1"/>
    </source>
</evidence>